<keyword evidence="4 5" id="KW-0472">Membrane</keyword>
<dbReference type="EMBL" id="ATND01000001">
    <property type="protein sequence ID" value="EPP38908.1"/>
    <property type="molecule type" value="Genomic_DNA"/>
</dbReference>
<organism evidence="6 7">
    <name type="scientific">Chlamydia avium</name>
    <dbReference type="NCBI Taxonomy" id="1457141"/>
    <lineage>
        <taxon>Bacteria</taxon>
        <taxon>Pseudomonadati</taxon>
        <taxon>Chlamydiota</taxon>
        <taxon>Chlamydiia</taxon>
        <taxon>Chlamydiales</taxon>
        <taxon>Chlamydiaceae</taxon>
        <taxon>Chlamydia/Chlamydophila group</taxon>
        <taxon>Chlamydia</taxon>
    </lineage>
</organism>
<evidence type="ECO:0000256" key="2">
    <source>
        <dbReference type="ARBA" id="ARBA00022692"/>
    </source>
</evidence>
<evidence type="ECO:0000313" key="7">
    <source>
        <dbReference type="Proteomes" id="UP000014821"/>
    </source>
</evidence>
<feature type="transmembrane region" description="Helical" evidence="5">
    <location>
        <begin position="228"/>
        <end position="247"/>
    </location>
</feature>
<protein>
    <submittedName>
        <fullName evidence="6">VIT family protein</fullName>
    </submittedName>
</protein>
<evidence type="ECO:0000256" key="3">
    <source>
        <dbReference type="ARBA" id="ARBA00022989"/>
    </source>
</evidence>
<dbReference type="InterPro" id="IPR008217">
    <property type="entry name" value="Ccc1_fam"/>
</dbReference>
<name>A0ABN0MTQ8_9CHLA</name>
<accession>A0ABN0MTQ8</accession>
<evidence type="ECO:0000313" key="6">
    <source>
        <dbReference type="EMBL" id="EPP38908.1"/>
    </source>
</evidence>
<evidence type="ECO:0000256" key="5">
    <source>
        <dbReference type="SAM" id="Phobius"/>
    </source>
</evidence>
<evidence type="ECO:0000256" key="4">
    <source>
        <dbReference type="ARBA" id="ARBA00023136"/>
    </source>
</evidence>
<comment type="subcellular location">
    <subcellularLocation>
        <location evidence="1">Endomembrane system</location>
        <topology evidence="1">Multi-pass membrane protein</topology>
    </subcellularLocation>
</comment>
<feature type="transmembrane region" description="Helical" evidence="5">
    <location>
        <begin position="39"/>
        <end position="64"/>
    </location>
</feature>
<evidence type="ECO:0000256" key="1">
    <source>
        <dbReference type="ARBA" id="ARBA00004127"/>
    </source>
</evidence>
<sequence>MSAENYSHFKNLTPEEHLEDIRDRHRVCMGEPHTTRKGFTYHLISDALSTGVFLYFIRTLIFLIPASQLQQTKLLISVGLGYVFYHGCLKAKKAWSYLELSHRCIIQEKEEIDAHPEQEKQELAVIYQGHGFKSPLLEEIVDYVTSDSTLLLDTMIREEFHISMGSFPHPLQQGGTRMLGGLLGLLGFLPLVLCASYTVAGILSSILIGLLSLIKARILGNHAIPEVVWTLGIFITSISIICTCIKLL</sequence>
<gene>
    <name evidence="6" type="ORF">CP10881SC42_0106</name>
</gene>
<keyword evidence="7" id="KW-1185">Reference proteome</keyword>
<reference evidence="6" key="1">
    <citation type="submission" date="2013-04" db="EMBL/GenBank/DDBJ databases">
        <title>Genome sequence of Chlamydia psittaci 10_881_SC42.</title>
        <authorList>
            <person name="Huot-Creasy H."/>
            <person name="McCracken C.L."/>
            <person name="Humphries M."/>
            <person name="Sachse K."/>
            <person name="Laroucau K."/>
            <person name="Bavoil P."/>
            <person name="Myers G.S."/>
        </authorList>
    </citation>
    <scope>NUCLEOTIDE SEQUENCE [LARGE SCALE GENOMIC DNA]</scope>
    <source>
        <strain evidence="6">10_881_SC42</strain>
    </source>
</reference>
<keyword evidence="2 5" id="KW-0812">Transmembrane</keyword>
<dbReference type="RefSeq" id="WP_020355590.1">
    <property type="nucleotide sequence ID" value="NZ_KE360587.1"/>
</dbReference>
<dbReference type="Proteomes" id="UP000014821">
    <property type="component" value="Unassembled WGS sequence"/>
</dbReference>
<comment type="caution">
    <text evidence="6">The sequence shown here is derived from an EMBL/GenBank/DDBJ whole genome shotgun (WGS) entry which is preliminary data.</text>
</comment>
<proteinExistence type="predicted"/>
<feature type="transmembrane region" description="Helical" evidence="5">
    <location>
        <begin position="182"/>
        <end position="208"/>
    </location>
</feature>
<dbReference type="Pfam" id="PF01988">
    <property type="entry name" value="VIT1"/>
    <property type="match status" value="1"/>
</dbReference>
<keyword evidence="3 5" id="KW-1133">Transmembrane helix</keyword>